<reference evidence="6 7" key="1">
    <citation type="journal article" date="2023" name="BMC Biotechnol.">
        <title>Vitis rotundifolia cv Carlos genome sequencing.</title>
        <authorList>
            <person name="Huff M."/>
            <person name="Hulse-Kemp A."/>
            <person name="Scheffler B."/>
            <person name="Youngblood R."/>
            <person name="Simpson S."/>
            <person name="Babiker E."/>
            <person name="Staton M."/>
        </authorList>
    </citation>
    <scope>NUCLEOTIDE SEQUENCE [LARGE SCALE GENOMIC DNA]</scope>
    <source>
        <tissue evidence="6">Leaf</tissue>
    </source>
</reference>
<evidence type="ECO:0000313" key="6">
    <source>
        <dbReference type="EMBL" id="KAJ9697378.1"/>
    </source>
</evidence>
<proteinExistence type="predicted"/>
<dbReference type="InterPro" id="IPR003591">
    <property type="entry name" value="Leu-rich_rpt_typical-subtyp"/>
</dbReference>
<dbReference type="AlphaFoldDB" id="A0AA38ZZV9"/>
<dbReference type="PANTHER" id="PTHR47186:SF3">
    <property type="entry name" value="OS09G0267800 PROTEIN"/>
    <property type="match status" value="1"/>
</dbReference>
<protein>
    <submittedName>
        <fullName evidence="6">Uncharacterized protein</fullName>
    </submittedName>
</protein>
<dbReference type="Proteomes" id="UP001168098">
    <property type="component" value="Unassembled WGS sequence"/>
</dbReference>
<dbReference type="EMBL" id="JARBHA010000007">
    <property type="protein sequence ID" value="KAJ9697378.1"/>
    <property type="molecule type" value="Genomic_DNA"/>
</dbReference>
<feature type="domain" description="C-JID" evidence="4">
    <location>
        <begin position="527"/>
        <end position="655"/>
    </location>
</feature>
<organism evidence="6 7">
    <name type="scientific">Vitis rotundifolia</name>
    <name type="common">Muscadine grape</name>
    <dbReference type="NCBI Taxonomy" id="103349"/>
    <lineage>
        <taxon>Eukaryota</taxon>
        <taxon>Viridiplantae</taxon>
        <taxon>Streptophyta</taxon>
        <taxon>Embryophyta</taxon>
        <taxon>Tracheophyta</taxon>
        <taxon>Spermatophyta</taxon>
        <taxon>Magnoliopsida</taxon>
        <taxon>eudicotyledons</taxon>
        <taxon>Gunneridae</taxon>
        <taxon>Pentapetalae</taxon>
        <taxon>rosids</taxon>
        <taxon>Vitales</taxon>
        <taxon>Vitaceae</taxon>
        <taxon>Viteae</taxon>
        <taxon>Vitis</taxon>
    </lineage>
</organism>
<dbReference type="PANTHER" id="PTHR47186">
    <property type="entry name" value="LEUCINE-RICH REPEAT-CONTAINING PROTEIN 57"/>
    <property type="match status" value="1"/>
</dbReference>
<sequence>MENVETISLDLSRSKKKWFTTKMFAQMKKVFAKMKNLRLLKIYYSHGDRHEMRLPEGFEFPPNLNYLHWEGLVSLPSNFHGEKLVAINLKSSNISELLKGEELLAELQFIDLSNSQQLVKIPELSRMPKLEELNLERCISFYKLHSSNGTFPEMKFLRELNFSGSGIRELPSNIGSLVSLETLDLSYCLNFEKFPEIQRNMKHLKWLYLDKTAIKELPTNIERLEALEFLSLEGCSNFEKFPEIQKNMENLCFLQLDDTPIKDLSCLIGHFPGLETLTLEDCKNLRCVPSSIFHLESLQDCRLKDGSCLAIWQDEEMEHLNCFSLLESATTELPSSFERLKCLTWLKLSNCENLETLPNSIGNLTCLRDLIVCNCPKLDKLPDSLRSLQCCLEQLDVSGCSLMAGAIPDDLWCLFSLVSLDVSGNNIDCIPGGIIHLSQLCELRMNHCLMLKEIPELPSSLRRIEAFGCPLLETLSSDAKHPLWSSLHNCLKSISIQDFECEYPIVHSNYYDRDHHVIKVVIPPGSRGIPEWISHKSMGYEITIDLPKNWYEDNNFLGFALFSHHVSDNYAPFVCYTLELLSDGDQFGEVKTIEFILNGTDPASMVVYFPQIAISSVYRSNRWNKFKAVFSSSFGPDITADFKVESCGIHLIYNKAQDHPQQSLQQFNVKRSHDDTEDHPHHKRSKHV</sequence>
<dbReference type="Pfam" id="PF23598">
    <property type="entry name" value="LRR_14"/>
    <property type="match status" value="1"/>
</dbReference>
<dbReference type="InterPro" id="IPR045344">
    <property type="entry name" value="C-JID"/>
</dbReference>
<dbReference type="Pfam" id="PF20160">
    <property type="entry name" value="C-JID"/>
    <property type="match status" value="1"/>
</dbReference>
<dbReference type="PROSITE" id="PS51450">
    <property type="entry name" value="LRR"/>
    <property type="match status" value="1"/>
</dbReference>
<evidence type="ECO:0000256" key="3">
    <source>
        <dbReference type="SAM" id="MobiDB-lite"/>
    </source>
</evidence>
<keyword evidence="7" id="KW-1185">Reference proteome</keyword>
<dbReference type="SUPFAM" id="SSF52058">
    <property type="entry name" value="L domain-like"/>
    <property type="match status" value="2"/>
</dbReference>
<accession>A0AA38ZZV9</accession>
<evidence type="ECO:0000256" key="2">
    <source>
        <dbReference type="ARBA" id="ARBA00022737"/>
    </source>
</evidence>
<dbReference type="Gene3D" id="3.80.10.10">
    <property type="entry name" value="Ribonuclease Inhibitor"/>
    <property type="match status" value="3"/>
</dbReference>
<dbReference type="InterPro" id="IPR001611">
    <property type="entry name" value="Leu-rich_rpt"/>
</dbReference>
<dbReference type="Pfam" id="PF00560">
    <property type="entry name" value="LRR_1"/>
    <property type="match status" value="1"/>
</dbReference>
<gene>
    <name evidence="6" type="ORF">PVL29_009273</name>
</gene>
<evidence type="ECO:0000259" key="5">
    <source>
        <dbReference type="Pfam" id="PF23598"/>
    </source>
</evidence>
<name>A0AA38ZZV9_VITRO</name>
<evidence type="ECO:0000313" key="7">
    <source>
        <dbReference type="Proteomes" id="UP001168098"/>
    </source>
</evidence>
<evidence type="ECO:0000259" key="4">
    <source>
        <dbReference type="Pfam" id="PF20160"/>
    </source>
</evidence>
<dbReference type="InterPro" id="IPR032675">
    <property type="entry name" value="LRR_dom_sf"/>
</dbReference>
<comment type="caution">
    <text evidence="6">The sequence shown here is derived from an EMBL/GenBank/DDBJ whole genome shotgun (WGS) entry which is preliminary data.</text>
</comment>
<dbReference type="InterPro" id="IPR055414">
    <property type="entry name" value="LRR_R13L4/SHOC2-like"/>
</dbReference>
<feature type="domain" description="Disease resistance R13L4/SHOC-2-like LRR" evidence="5">
    <location>
        <begin position="117"/>
        <end position="235"/>
    </location>
</feature>
<keyword evidence="1" id="KW-0433">Leucine-rich repeat</keyword>
<feature type="region of interest" description="Disordered" evidence="3">
    <location>
        <begin position="669"/>
        <end position="688"/>
    </location>
</feature>
<evidence type="ECO:0000256" key="1">
    <source>
        <dbReference type="ARBA" id="ARBA00022614"/>
    </source>
</evidence>
<keyword evidence="2" id="KW-0677">Repeat</keyword>
<dbReference type="SMART" id="SM00369">
    <property type="entry name" value="LRR_TYP"/>
    <property type="match status" value="5"/>
</dbReference>
<feature type="compositionally biased region" description="Basic and acidic residues" evidence="3">
    <location>
        <begin position="671"/>
        <end position="680"/>
    </location>
</feature>